<keyword evidence="1" id="KW-0472">Membrane</keyword>
<evidence type="ECO:0000313" key="4">
    <source>
        <dbReference type="Proteomes" id="UP000187313"/>
    </source>
</evidence>
<dbReference type="AlphaFoldDB" id="A0A1R0Z9N8"/>
<dbReference type="EMBL" id="MPTD01000018">
    <property type="protein sequence ID" value="OMD47631.1"/>
    <property type="molecule type" value="Genomic_DNA"/>
</dbReference>
<evidence type="ECO:0000256" key="1">
    <source>
        <dbReference type="SAM" id="Phobius"/>
    </source>
</evidence>
<keyword evidence="1" id="KW-0812">Transmembrane</keyword>
<keyword evidence="4" id="KW-1185">Reference proteome</keyword>
<proteinExistence type="predicted"/>
<keyword evidence="1" id="KW-1133">Transmembrane helix</keyword>
<comment type="caution">
    <text evidence="3">The sequence shown here is derived from an EMBL/GenBank/DDBJ whole genome shotgun (WGS) entry which is preliminary data.</text>
</comment>
<sequence>MFDAEFQLLLLKDRTVTVPALMHIINKTVHYLPYSLVMLNLLMSMDLYLSILLIYDRRWYR</sequence>
<reference evidence="3 5" key="1">
    <citation type="submission" date="2016-11" db="EMBL/GenBank/DDBJ databases">
        <title>Paenibacillus species isolates.</title>
        <authorList>
            <person name="Beno S.M."/>
        </authorList>
    </citation>
    <scope>NUCLEOTIDE SEQUENCE [LARGE SCALE GENOMIC DNA]</scope>
    <source>
        <strain evidence="3 5">FSL H7-0443</strain>
        <strain evidence="2 4">FSL R5-0923</strain>
    </source>
</reference>
<feature type="transmembrane region" description="Helical" evidence="1">
    <location>
        <begin position="31"/>
        <end position="55"/>
    </location>
</feature>
<gene>
    <name evidence="2" type="ORF">BSK51_23970</name>
    <name evidence="3" type="ORF">BSK65_26305</name>
</gene>
<protein>
    <submittedName>
        <fullName evidence="3">Uncharacterized protein</fullName>
    </submittedName>
</protein>
<evidence type="ECO:0000313" key="5">
    <source>
        <dbReference type="Proteomes" id="UP000187425"/>
    </source>
</evidence>
<dbReference type="Proteomes" id="UP000187425">
    <property type="component" value="Unassembled WGS sequence"/>
</dbReference>
<dbReference type="EMBL" id="MPTW01000022">
    <property type="protein sequence ID" value="OME65006.1"/>
    <property type="molecule type" value="Genomic_DNA"/>
</dbReference>
<name>A0A1R0Z9N8_9BACL</name>
<evidence type="ECO:0000313" key="2">
    <source>
        <dbReference type="EMBL" id="OMD47631.1"/>
    </source>
</evidence>
<evidence type="ECO:0000313" key="3">
    <source>
        <dbReference type="EMBL" id="OME65006.1"/>
    </source>
</evidence>
<organism evidence="3 5">
    <name type="scientific">Paenibacillus odorifer</name>
    <dbReference type="NCBI Taxonomy" id="189426"/>
    <lineage>
        <taxon>Bacteria</taxon>
        <taxon>Bacillati</taxon>
        <taxon>Bacillota</taxon>
        <taxon>Bacilli</taxon>
        <taxon>Bacillales</taxon>
        <taxon>Paenibacillaceae</taxon>
        <taxon>Paenibacillus</taxon>
    </lineage>
</organism>
<dbReference type="Proteomes" id="UP000187313">
    <property type="component" value="Unassembled WGS sequence"/>
</dbReference>
<accession>A0A1R0Z9N8</accession>